<evidence type="ECO:0000256" key="4">
    <source>
        <dbReference type="ARBA" id="ARBA00022840"/>
    </source>
</evidence>
<evidence type="ECO:0000256" key="1">
    <source>
        <dbReference type="ARBA" id="ARBA00005417"/>
    </source>
</evidence>
<evidence type="ECO:0000313" key="7">
    <source>
        <dbReference type="Proteomes" id="UP000663981"/>
    </source>
</evidence>
<dbReference type="PANTHER" id="PTHR43067:SF3">
    <property type="entry name" value="MALTOSE ABC TRANSPORTER, ATP-BINDING PROTEIN"/>
    <property type="match status" value="1"/>
</dbReference>
<name>A0ABS3N7D6_9BACI</name>
<dbReference type="RefSeq" id="WP_207981056.1">
    <property type="nucleotide sequence ID" value="NZ_JAGDEL010000020.1"/>
</dbReference>
<dbReference type="InterPro" id="IPR013563">
    <property type="entry name" value="Oligopep_ABC_C"/>
</dbReference>
<dbReference type="Pfam" id="PF08352">
    <property type="entry name" value="oligo_HPY"/>
    <property type="match status" value="1"/>
</dbReference>
<dbReference type="PROSITE" id="PS50893">
    <property type="entry name" value="ABC_TRANSPORTER_2"/>
    <property type="match status" value="1"/>
</dbReference>
<dbReference type="CDD" id="cd03257">
    <property type="entry name" value="ABC_NikE_OppD_transporters"/>
    <property type="match status" value="1"/>
</dbReference>
<dbReference type="SUPFAM" id="SSF52540">
    <property type="entry name" value="P-loop containing nucleoside triphosphate hydrolases"/>
    <property type="match status" value="1"/>
</dbReference>
<evidence type="ECO:0000256" key="2">
    <source>
        <dbReference type="ARBA" id="ARBA00022448"/>
    </source>
</evidence>
<accession>A0ABS3N7D6</accession>
<organism evidence="6 7">
    <name type="scientific">Metabacillus bambusae</name>
    <dbReference type="NCBI Taxonomy" id="2795218"/>
    <lineage>
        <taxon>Bacteria</taxon>
        <taxon>Bacillati</taxon>
        <taxon>Bacillota</taxon>
        <taxon>Bacilli</taxon>
        <taxon>Bacillales</taxon>
        <taxon>Bacillaceae</taxon>
        <taxon>Metabacillus</taxon>
    </lineage>
</organism>
<comment type="caution">
    <text evidence="6">The sequence shown here is derived from an EMBL/GenBank/DDBJ whole genome shotgun (WGS) entry which is preliminary data.</text>
</comment>
<dbReference type="EMBL" id="JAGDEL010000020">
    <property type="protein sequence ID" value="MBO1514128.1"/>
    <property type="molecule type" value="Genomic_DNA"/>
</dbReference>
<evidence type="ECO:0000256" key="3">
    <source>
        <dbReference type="ARBA" id="ARBA00022741"/>
    </source>
</evidence>
<dbReference type="SMART" id="SM00382">
    <property type="entry name" value="AAA"/>
    <property type="match status" value="1"/>
</dbReference>
<keyword evidence="4 6" id="KW-0067">ATP-binding</keyword>
<dbReference type="InterPro" id="IPR003439">
    <property type="entry name" value="ABC_transporter-like_ATP-bd"/>
</dbReference>
<keyword evidence="2" id="KW-0813">Transport</keyword>
<dbReference type="PANTHER" id="PTHR43067">
    <property type="entry name" value="OLIGOPEPTIDE/DIPEPTIDE ABC TRANSPORTER, ATPASE SUBUNIT"/>
    <property type="match status" value="1"/>
</dbReference>
<evidence type="ECO:0000313" key="6">
    <source>
        <dbReference type="EMBL" id="MBO1514128.1"/>
    </source>
</evidence>
<dbReference type="InterPro" id="IPR027417">
    <property type="entry name" value="P-loop_NTPase"/>
</dbReference>
<dbReference type="Pfam" id="PF00005">
    <property type="entry name" value="ABC_tran"/>
    <property type="match status" value="1"/>
</dbReference>
<protein>
    <submittedName>
        <fullName evidence="6">ABC transporter ATP-binding protein</fullName>
    </submittedName>
</protein>
<reference evidence="6 7" key="1">
    <citation type="submission" date="2021-03" db="EMBL/GenBank/DDBJ databases">
        <title>Whole genome sequence of Metabacillus bambusae BG109.</title>
        <authorList>
            <person name="Jeong J.W."/>
        </authorList>
    </citation>
    <scope>NUCLEOTIDE SEQUENCE [LARGE SCALE GENOMIC DNA]</scope>
    <source>
        <strain evidence="6 7">BG109</strain>
    </source>
</reference>
<evidence type="ECO:0000259" key="5">
    <source>
        <dbReference type="PROSITE" id="PS50893"/>
    </source>
</evidence>
<sequence length="333" mass="36861">MNDLLRVENLNIQYDSPRGKVNAVKNISFTIKKGEIFGLVGESGCGKSTTAFGISRLLRPPAQIAGGSIILDGTELTNLTDQEFDKIRWSKISIILQSAMNNLNPVIKIQDQLIDAILAHKKMAVKDAVNHAKYLLNLVDISEERLNSFPHELSGGMRQRIVIAMALALKPDLIIMDEPTTALDVVVQNGIIKKILTLQKEFGFSILFITHDLPLMLEICDRVGVMYAGELVEVMKREELLQGARHPYTKGLLQSFPPLKGKKTRLKGIPGHPPDLINPPKGCNFHPRCPHMMPHCKLHEPEILGDEKGLVACHLYEGEGDTLEQISATSEGN</sequence>
<dbReference type="GO" id="GO:0005524">
    <property type="term" value="F:ATP binding"/>
    <property type="evidence" value="ECO:0007669"/>
    <property type="project" value="UniProtKB-KW"/>
</dbReference>
<dbReference type="InterPro" id="IPR017871">
    <property type="entry name" value="ABC_transporter-like_CS"/>
</dbReference>
<gene>
    <name evidence="6" type="ORF">I7822_21120</name>
</gene>
<feature type="domain" description="ABC transporter" evidence="5">
    <location>
        <begin position="5"/>
        <end position="253"/>
    </location>
</feature>
<keyword evidence="7" id="KW-1185">Reference proteome</keyword>
<dbReference type="PROSITE" id="PS00211">
    <property type="entry name" value="ABC_TRANSPORTER_1"/>
    <property type="match status" value="1"/>
</dbReference>
<dbReference type="Gene3D" id="3.40.50.300">
    <property type="entry name" value="P-loop containing nucleotide triphosphate hydrolases"/>
    <property type="match status" value="1"/>
</dbReference>
<keyword evidence="3" id="KW-0547">Nucleotide-binding</keyword>
<dbReference type="Proteomes" id="UP000663981">
    <property type="component" value="Unassembled WGS sequence"/>
</dbReference>
<dbReference type="NCBIfam" id="TIGR01727">
    <property type="entry name" value="oligo_HPY"/>
    <property type="match status" value="1"/>
</dbReference>
<comment type="similarity">
    <text evidence="1">Belongs to the ABC transporter superfamily.</text>
</comment>
<dbReference type="InterPro" id="IPR003593">
    <property type="entry name" value="AAA+_ATPase"/>
</dbReference>
<proteinExistence type="inferred from homology"/>